<dbReference type="EMBL" id="JBHRYC010000006">
    <property type="protein sequence ID" value="MFC3635834.1"/>
    <property type="molecule type" value="Genomic_DNA"/>
</dbReference>
<keyword evidence="2" id="KW-0378">Hydrolase</keyword>
<evidence type="ECO:0000313" key="2">
    <source>
        <dbReference type="EMBL" id="MFC3635834.1"/>
    </source>
</evidence>
<dbReference type="PANTHER" id="PTHR42850:SF4">
    <property type="entry name" value="ZINC-DEPENDENT ENDOPOLYPHOSPHATASE"/>
    <property type="match status" value="1"/>
</dbReference>
<dbReference type="GO" id="GO:0016787">
    <property type="term" value="F:hydrolase activity"/>
    <property type="evidence" value="ECO:0007669"/>
    <property type="project" value="UniProtKB-KW"/>
</dbReference>
<dbReference type="Gene3D" id="3.60.21.10">
    <property type="match status" value="1"/>
</dbReference>
<dbReference type="Proteomes" id="UP001595704">
    <property type="component" value="Unassembled WGS sequence"/>
</dbReference>
<name>A0ABV7UCL0_9HYPH</name>
<dbReference type="PANTHER" id="PTHR42850">
    <property type="entry name" value="METALLOPHOSPHOESTERASE"/>
    <property type="match status" value="1"/>
</dbReference>
<dbReference type="InterPro" id="IPR050126">
    <property type="entry name" value="Ap4A_hydrolase"/>
</dbReference>
<dbReference type="EC" id="3.1.-.-" evidence="2"/>
<dbReference type="InterPro" id="IPR029052">
    <property type="entry name" value="Metallo-depent_PP-like"/>
</dbReference>
<evidence type="ECO:0000259" key="1">
    <source>
        <dbReference type="Pfam" id="PF00149"/>
    </source>
</evidence>
<gene>
    <name evidence="2" type="ORF">ACFONL_00275</name>
</gene>
<dbReference type="SUPFAM" id="SSF56300">
    <property type="entry name" value="Metallo-dependent phosphatases"/>
    <property type="match status" value="1"/>
</dbReference>
<protein>
    <submittedName>
        <fullName evidence="2">Metallophosphoesterase family protein</fullName>
        <ecNumber evidence="2">3.1.-.-</ecNumber>
    </submittedName>
</protein>
<organism evidence="2 3">
    <name type="scientific">Camelimonas fluminis</name>
    <dbReference type="NCBI Taxonomy" id="1576911"/>
    <lineage>
        <taxon>Bacteria</taxon>
        <taxon>Pseudomonadati</taxon>
        <taxon>Pseudomonadota</taxon>
        <taxon>Alphaproteobacteria</taxon>
        <taxon>Hyphomicrobiales</taxon>
        <taxon>Chelatococcaceae</taxon>
        <taxon>Camelimonas</taxon>
    </lineage>
</organism>
<proteinExistence type="predicted"/>
<reference evidence="3" key="1">
    <citation type="journal article" date="2019" name="Int. J. Syst. Evol. Microbiol.">
        <title>The Global Catalogue of Microorganisms (GCM) 10K type strain sequencing project: providing services to taxonomists for standard genome sequencing and annotation.</title>
        <authorList>
            <consortium name="The Broad Institute Genomics Platform"/>
            <consortium name="The Broad Institute Genome Sequencing Center for Infectious Disease"/>
            <person name="Wu L."/>
            <person name="Ma J."/>
        </authorList>
    </citation>
    <scope>NUCLEOTIDE SEQUENCE [LARGE SCALE GENOMIC DNA]</scope>
    <source>
        <strain evidence="3">KCTC 42282</strain>
    </source>
</reference>
<dbReference type="CDD" id="cd00144">
    <property type="entry name" value="MPP_PPP_family"/>
    <property type="match status" value="1"/>
</dbReference>
<comment type="caution">
    <text evidence="2">The sequence shown here is derived from an EMBL/GenBank/DDBJ whole genome shotgun (WGS) entry which is preliminary data.</text>
</comment>
<feature type="domain" description="Calcineurin-like phosphoesterase" evidence="1">
    <location>
        <begin position="23"/>
        <end position="217"/>
    </location>
</feature>
<evidence type="ECO:0000313" key="3">
    <source>
        <dbReference type="Proteomes" id="UP001595704"/>
    </source>
</evidence>
<dbReference type="Pfam" id="PF00149">
    <property type="entry name" value="Metallophos"/>
    <property type="match status" value="1"/>
</dbReference>
<keyword evidence="3" id="KW-1185">Reference proteome</keyword>
<accession>A0ABV7UCL0</accession>
<dbReference type="InterPro" id="IPR004843">
    <property type="entry name" value="Calcineurin-like_PHP"/>
</dbReference>
<sequence length="253" mass="27623">MGGNQARTASLSLSQARGPDGLRLYAIGDIHGRRDLLEQMHALVDEDIRRAGAADWRVIYLGDYVDRGPDSRGVLDILASLRGDPRRVMLAGNHDAAFLAFLDKPDLRGVFANNGGAETARSYGVDMNFRDYADDPDALLRDHARLVATLPGVHRQFLEGLPHCISFGDFFFCHAGVRPGVALDRQSPDDLMWIRAPFLETDQLFAKVIVHGHTISPGPVTRANRIGIDTGAVKTGRLTALIIQGGQRAFLST</sequence>
<dbReference type="RefSeq" id="WP_191319672.1">
    <property type="nucleotide sequence ID" value="NZ_BNCG01000010.1"/>
</dbReference>